<dbReference type="AlphaFoldDB" id="X1KFR2"/>
<dbReference type="InterPro" id="IPR000157">
    <property type="entry name" value="TIR_dom"/>
</dbReference>
<feature type="domain" description="TIR" evidence="1">
    <location>
        <begin position="4"/>
        <end position="81"/>
    </location>
</feature>
<accession>X1KFR2</accession>
<reference evidence="2" key="1">
    <citation type="journal article" date="2014" name="Front. Microbiol.">
        <title>High frequency of phylogenetically diverse reductive dehalogenase-homologous genes in deep subseafloor sedimentary metagenomes.</title>
        <authorList>
            <person name="Kawai M."/>
            <person name="Futagami T."/>
            <person name="Toyoda A."/>
            <person name="Takaki Y."/>
            <person name="Nishi S."/>
            <person name="Hori S."/>
            <person name="Arai W."/>
            <person name="Tsubouchi T."/>
            <person name="Morono Y."/>
            <person name="Uchiyama I."/>
            <person name="Ito T."/>
            <person name="Fujiyama A."/>
            <person name="Inagaki F."/>
            <person name="Takami H."/>
        </authorList>
    </citation>
    <scope>NUCLEOTIDE SEQUENCE</scope>
    <source>
        <strain evidence="2">Expedition CK06-06</strain>
    </source>
</reference>
<name>X1KFR2_9ZZZZ</name>
<dbReference type="Pfam" id="PF13676">
    <property type="entry name" value="TIR_2"/>
    <property type="match status" value="1"/>
</dbReference>
<sequence>MNTLPINVFYSYSHSDDEFRNELEKHLSLLRRQGIIADWHFRKISGGKEWGGQIDKYLNSARIILLLVSPDFMYSDYCYDI</sequence>
<protein>
    <recommendedName>
        <fullName evidence="1">TIR domain-containing protein</fullName>
    </recommendedName>
</protein>
<feature type="non-terminal residue" evidence="2">
    <location>
        <position position="81"/>
    </location>
</feature>
<organism evidence="2">
    <name type="scientific">marine sediment metagenome</name>
    <dbReference type="NCBI Taxonomy" id="412755"/>
    <lineage>
        <taxon>unclassified sequences</taxon>
        <taxon>metagenomes</taxon>
        <taxon>ecological metagenomes</taxon>
    </lineage>
</organism>
<dbReference type="Gene3D" id="3.40.50.10140">
    <property type="entry name" value="Toll/interleukin-1 receptor homology (TIR) domain"/>
    <property type="match status" value="1"/>
</dbReference>
<proteinExistence type="predicted"/>
<gene>
    <name evidence="2" type="ORF">S06H3_17265</name>
</gene>
<dbReference type="PROSITE" id="PS50104">
    <property type="entry name" value="TIR"/>
    <property type="match status" value="1"/>
</dbReference>
<dbReference type="SUPFAM" id="SSF52200">
    <property type="entry name" value="Toll/Interleukin receptor TIR domain"/>
    <property type="match status" value="1"/>
</dbReference>
<dbReference type="GO" id="GO:0007165">
    <property type="term" value="P:signal transduction"/>
    <property type="evidence" value="ECO:0007669"/>
    <property type="project" value="InterPro"/>
</dbReference>
<evidence type="ECO:0000313" key="2">
    <source>
        <dbReference type="EMBL" id="GAI05902.1"/>
    </source>
</evidence>
<dbReference type="InterPro" id="IPR035897">
    <property type="entry name" value="Toll_tir_struct_dom_sf"/>
</dbReference>
<evidence type="ECO:0000259" key="1">
    <source>
        <dbReference type="PROSITE" id="PS50104"/>
    </source>
</evidence>
<comment type="caution">
    <text evidence="2">The sequence shown here is derived from an EMBL/GenBank/DDBJ whole genome shotgun (WGS) entry which is preliminary data.</text>
</comment>
<dbReference type="EMBL" id="BARV01008617">
    <property type="protein sequence ID" value="GAI05902.1"/>
    <property type="molecule type" value="Genomic_DNA"/>
</dbReference>